<evidence type="ECO:0000313" key="2">
    <source>
        <dbReference type="Proteomes" id="UP000075884"/>
    </source>
</evidence>
<keyword evidence="2" id="KW-1185">Reference proteome</keyword>
<reference evidence="2" key="1">
    <citation type="submission" date="2013-03" db="EMBL/GenBank/DDBJ databases">
        <title>The Genome Sequence of Anopheles dirus WRAIR2.</title>
        <authorList>
            <consortium name="The Broad Institute Genomics Platform"/>
            <person name="Neafsey D.E."/>
            <person name="Walton C."/>
            <person name="Walker B."/>
            <person name="Young S.K."/>
            <person name="Zeng Q."/>
            <person name="Gargeya S."/>
            <person name="Fitzgerald M."/>
            <person name="Haas B."/>
            <person name="Abouelleil A."/>
            <person name="Allen A.W."/>
            <person name="Alvarado L."/>
            <person name="Arachchi H.M."/>
            <person name="Berlin A.M."/>
            <person name="Chapman S.B."/>
            <person name="Gainer-Dewar J."/>
            <person name="Goldberg J."/>
            <person name="Griggs A."/>
            <person name="Gujja S."/>
            <person name="Hansen M."/>
            <person name="Howarth C."/>
            <person name="Imamovic A."/>
            <person name="Ireland A."/>
            <person name="Larimer J."/>
            <person name="McCowan C."/>
            <person name="Murphy C."/>
            <person name="Pearson M."/>
            <person name="Poon T.W."/>
            <person name="Priest M."/>
            <person name="Roberts A."/>
            <person name="Saif S."/>
            <person name="Shea T."/>
            <person name="Sisk P."/>
            <person name="Sykes S."/>
            <person name="Wortman J."/>
            <person name="Nusbaum C."/>
            <person name="Birren B."/>
        </authorList>
    </citation>
    <scope>NUCLEOTIDE SEQUENCE [LARGE SCALE GENOMIC DNA]</scope>
    <source>
        <strain evidence="2">WRAIR2</strain>
    </source>
</reference>
<dbReference type="VEuPathDB" id="VectorBase:ADIR009280"/>
<evidence type="ECO:0000313" key="1">
    <source>
        <dbReference type="EnsemblMetazoa" id="ADIR009280-PA"/>
    </source>
</evidence>
<name>A0A182NNP5_9DIPT</name>
<dbReference type="AlphaFoldDB" id="A0A182NNP5"/>
<accession>A0A182NNP5</accession>
<dbReference type="Proteomes" id="UP000075884">
    <property type="component" value="Unassembled WGS sequence"/>
</dbReference>
<reference evidence="1" key="2">
    <citation type="submission" date="2020-05" db="UniProtKB">
        <authorList>
            <consortium name="EnsemblMetazoa"/>
        </authorList>
    </citation>
    <scope>IDENTIFICATION</scope>
    <source>
        <strain evidence="1">WRAIR2</strain>
    </source>
</reference>
<proteinExistence type="predicted"/>
<sequence>MALKWIKFADVIRVHVTTERAAMTMDVTTVAIMRCWNTERNAAMIIEMIDLMKCHMKTAVRMVVMSGTRITVRNAGRNVVKIVVKIAVKIVVKIAERIAGRTVERIAERIVVKNVARTAMRSTLTVKIIANTICETIGLMSVTKNVELIVVRIVGKSDVTTARNAVKRDMNLHPSRRFGSKRPLFLITTAIELDHAR</sequence>
<organism evidence="1 2">
    <name type="scientific">Anopheles dirus</name>
    <dbReference type="NCBI Taxonomy" id="7168"/>
    <lineage>
        <taxon>Eukaryota</taxon>
        <taxon>Metazoa</taxon>
        <taxon>Ecdysozoa</taxon>
        <taxon>Arthropoda</taxon>
        <taxon>Hexapoda</taxon>
        <taxon>Insecta</taxon>
        <taxon>Pterygota</taxon>
        <taxon>Neoptera</taxon>
        <taxon>Endopterygota</taxon>
        <taxon>Diptera</taxon>
        <taxon>Nematocera</taxon>
        <taxon>Culicoidea</taxon>
        <taxon>Culicidae</taxon>
        <taxon>Anophelinae</taxon>
        <taxon>Anopheles</taxon>
    </lineage>
</organism>
<dbReference type="EnsemblMetazoa" id="ADIR009280-RA">
    <property type="protein sequence ID" value="ADIR009280-PA"/>
    <property type="gene ID" value="ADIR009280"/>
</dbReference>
<protein>
    <submittedName>
        <fullName evidence="1">Uncharacterized protein</fullName>
    </submittedName>
</protein>